<dbReference type="InterPro" id="IPR023996">
    <property type="entry name" value="TonB-dep_OMP_SusC/RagA"/>
</dbReference>
<keyword evidence="10" id="KW-1185">Reference proteome</keyword>
<name>A0A939G3H6_9BACT</name>
<dbReference type="EMBL" id="JAFMYU010000001">
    <property type="protein sequence ID" value="MBO0929582.1"/>
    <property type="molecule type" value="Genomic_DNA"/>
</dbReference>
<dbReference type="GO" id="GO:0009279">
    <property type="term" value="C:cell outer membrane"/>
    <property type="evidence" value="ECO:0007669"/>
    <property type="project" value="UniProtKB-SubCell"/>
</dbReference>
<dbReference type="Gene3D" id="2.60.40.1120">
    <property type="entry name" value="Carboxypeptidase-like, regulatory domain"/>
    <property type="match status" value="1"/>
</dbReference>
<evidence type="ECO:0000256" key="4">
    <source>
        <dbReference type="ARBA" id="ARBA00022692"/>
    </source>
</evidence>
<dbReference type="NCBIfam" id="TIGR04056">
    <property type="entry name" value="OMP_RagA_SusC"/>
    <property type="match status" value="1"/>
</dbReference>
<evidence type="ECO:0000313" key="9">
    <source>
        <dbReference type="EMBL" id="MBO0929582.1"/>
    </source>
</evidence>
<dbReference type="SUPFAM" id="SSF49464">
    <property type="entry name" value="Carboxypeptidase regulatory domain-like"/>
    <property type="match status" value="1"/>
</dbReference>
<evidence type="ECO:0000256" key="2">
    <source>
        <dbReference type="ARBA" id="ARBA00022448"/>
    </source>
</evidence>
<evidence type="ECO:0000256" key="1">
    <source>
        <dbReference type="ARBA" id="ARBA00004571"/>
    </source>
</evidence>
<evidence type="ECO:0000313" key="10">
    <source>
        <dbReference type="Proteomes" id="UP000664795"/>
    </source>
</evidence>
<keyword evidence="2 7" id="KW-0813">Transport</keyword>
<dbReference type="Pfam" id="PF07715">
    <property type="entry name" value="Plug"/>
    <property type="match status" value="1"/>
</dbReference>
<dbReference type="InterPro" id="IPR023997">
    <property type="entry name" value="TonB-dep_OMP_SusC/RagA_CS"/>
</dbReference>
<evidence type="ECO:0000259" key="8">
    <source>
        <dbReference type="Pfam" id="PF07715"/>
    </source>
</evidence>
<dbReference type="RefSeq" id="WP_207333545.1">
    <property type="nucleotide sequence ID" value="NZ_JAFMYU010000001.1"/>
</dbReference>
<proteinExistence type="inferred from homology"/>
<evidence type="ECO:0000256" key="5">
    <source>
        <dbReference type="ARBA" id="ARBA00023136"/>
    </source>
</evidence>
<gene>
    <name evidence="9" type="ORF">J2I48_01185</name>
</gene>
<feature type="domain" description="TonB-dependent receptor plug" evidence="8">
    <location>
        <begin position="129"/>
        <end position="228"/>
    </location>
</feature>
<dbReference type="InterPro" id="IPR037066">
    <property type="entry name" value="Plug_dom_sf"/>
</dbReference>
<reference evidence="9 10" key="1">
    <citation type="submission" date="2021-03" db="EMBL/GenBank/DDBJ databases">
        <title>Fibrella sp. HMF5036 genome sequencing and assembly.</title>
        <authorList>
            <person name="Kang H."/>
            <person name="Kim H."/>
            <person name="Bae S."/>
            <person name="Joh K."/>
        </authorList>
    </citation>
    <scope>NUCLEOTIDE SEQUENCE [LARGE SCALE GENOMIC DNA]</scope>
    <source>
        <strain evidence="9 10">HMF5036</strain>
    </source>
</reference>
<dbReference type="Proteomes" id="UP000664795">
    <property type="component" value="Unassembled WGS sequence"/>
</dbReference>
<dbReference type="SUPFAM" id="SSF56935">
    <property type="entry name" value="Porins"/>
    <property type="match status" value="1"/>
</dbReference>
<keyword evidence="4 7" id="KW-0812">Transmembrane</keyword>
<dbReference type="InterPro" id="IPR039426">
    <property type="entry name" value="TonB-dep_rcpt-like"/>
</dbReference>
<dbReference type="NCBIfam" id="TIGR04057">
    <property type="entry name" value="SusC_RagA_signa"/>
    <property type="match status" value="1"/>
</dbReference>
<protein>
    <submittedName>
        <fullName evidence="9">SusC/RagA family TonB-linked outer membrane protein</fullName>
    </submittedName>
</protein>
<comment type="similarity">
    <text evidence="7">Belongs to the TonB-dependent receptor family.</text>
</comment>
<dbReference type="AlphaFoldDB" id="A0A939G3H6"/>
<keyword evidence="6 7" id="KW-0998">Cell outer membrane</keyword>
<organism evidence="9 10">
    <name type="scientific">Fibrella aquatilis</name>
    <dbReference type="NCBI Taxonomy" id="2817059"/>
    <lineage>
        <taxon>Bacteria</taxon>
        <taxon>Pseudomonadati</taxon>
        <taxon>Bacteroidota</taxon>
        <taxon>Cytophagia</taxon>
        <taxon>Cytophagales</taxon>
        <taxon>Spirosomataceae</taxon>
        <taxon>Fibrella</taxon>
    </lineage>
</organism>
<keyword evidence="5 7" id="KW-0472">Membrane</keyword>
<accession>A0A939G3H6</accession>
<dbReference type="Gene3D" id="2.40.170.20">
    <property type="entry name" value="TonB-dependent receptor, beta-barrel domain"/>
    <property type="match status" value="1"/>
</dbReference>
<comment type="caution">
    <text evidence="9">The sequence shown here is derived from an EMBL/GenBank/DDBJ whole genome shotgun (WGS) entry which is preliminary data.</text>
</comment>
<dbReference type="Gene3D" id="2.170.130.10">
    <property type="entry name" value="TonB-dependent receptor, plug domain"/>
    <property type="match status" value="1"/>
</dbReference>
<evidence type="ECO:0000256" key="7">
    <source>
        <dbReference type="PROSITE-ProRule" id="PRU01360"/>
    </source>
</evidence>
<evidence type="ECO:0000256" key="6">
    <source>
        <dbReference type="ARBA" id="ARBA00023237"/>
    </source>
</evidence>
<evidence type="ECO:0000256" key="3">
    <source>
        <dbReference type="ARBA" id="ARBA00022452"/>
    </source>
</evidence>
<keyword evidence="3 7" id="KW-1134">Transmembrane beta strand</keyword>
<dbReference type="InterPro" id="IPR036942">
    <property type="entry name" value="Beta-barrel_TonB_sf"/>
</dbReference>
<comment type="subcellular location">
    <subcellularLocation>
        <location evidence="1 7">Cell outer membrane</location>
        <topology evidence="1 7">Multi-pass membrane protein</topology>
    </subcellularLocation>
</comment>
<dbReference type="InterPro" id="IPR012910">
    <property type="entry name" value="Plug_dom"/>
</dbReference>
<dbReference type="PROSITE" id="PS52016">
    <property type="entry name" value="TONB_DEPENDENT_REC_3"/>
    <property type="match status" value="1"/>
</dbReference>
<dbReference type="InterPro" id="IPR008969">
    <property type="entry name" value="CarboxyPept-like_regulatory"/>
</dbReference>
<dbReference type="Pfam" id="PF13715">
    <property type="entry name" value="CarbopepD_reg_2"/>
    <property type="match status" value="1"/>
</dbReference>
<sequence length="1075" mass="119046">MSTSLLTLLSRILHWLFMGLVAFLCLCGRPAAGQPVAISGTVRSATDQTPLAGVSVIIKGTTTGTTTGADGTYKLSVTNARAVLAFSFIGFVRQEVLVNNRNTVDVSLTEDDQQLTEVLVTALGVKKDVRNVGVSIQNVDGASVIKAREPNPINSLVGKVAGLNIATSAELLRRPIIQLRGNTDVLFVVDGVPINSDTWNISPDDIDTYSVLKGASASALYGFRGKNGAILITTKRGSKDKRGFQVDVNTSQMVENGFLAIPKVQDLYGPGDHGVYEFVDGKGNGKNDGDYDIWGPPLDGRLLPQYDSPVDPITGKRTPTPWIPRGKDNLTRFLQAGILSTNNIAVSSSGEKYDLRFSLSHTYQRGIVPNTQLNSTNFKVTTGYNFTDRLRFEGDLQLNRQYTPNYPDVNYGPNSLIYNMVIWGGADWNVDDMKNYWQPGKEGVQQIYAEYQRYNNPWFVSKEWLRGHYKTDIIGQTSLRYRIADGLEATLRTQLSAYNLLRTEKFPYSATVYGREEGRGDYREDRRNLFDSNTDLLIRYNHKIGSQLAVSAIGGGNLRVFNYNSNYATTNYLNVPGVYNFANSANPGYFTNYTADMRVNSAYYSADFTFRDWLTLSTTGRVDKLSTLPKGNNTFFYPSVALSTVFSDLFTLPTFISFLKLRASYANVKDALTASTIGSTAGSSFPLSYGDNYASSYDGPTYQNSAVYSTPLVYNNQPGAYFTNTLNNTDIKPNSTSQTEIGLDLRLLKNRLAFDVAYYVSNDGPRIFQLPLSQTTGYTSVLVNGINTQKKGLEISVTGKALQLPNGLSWDVVANYATFQERYTDIYPGVNTLNTFFKVGDRTDKYYSQTFVRTPDGQLVNDAGGRPIINPVAQYLGNINPDFTWGINNRFGYKNFTFSFQFDGRVGGVIANYIQRQTFRGGRHIQTVEGAMGIARQQDVQGIKSYLGEGVQLANGALNYDADGNVLNFGELSFKPNETKTYLQDYISRRYSPSGGNLMSRTYAKLREVTIGYALPQSFLSRVGIRQASVSLVGRNLLYFAEKKDIDLDQFIGNGSSDLQTPTTRRYGVNLNLTF</sequence>